<name>A0A0G4B2D4_9BACT</name>
<dbReference type="AlphaFoldDB" id="A0A0G4B2D4"/>
<reference evidence="1 2" key="1">
    <citation type="journal article" date="2015" name="Nature">
        <title>rRNA introns, odd ribosomes, and small enigmatic genomes across a large radiation of phyla.</title>
        <authorList>
            <person name="Brown C.T."/>
            <person name="Hug L.A."/>
            <person name="Thomas B.C."/>
            <person name="Sharon I."/>
            <person name="Castelle C.J."/>
            <person name="Singh A."/>
            <person name="Wilkins M.J."/>
            <person name="Williams K.H."/>
            <person name="Banfield J.F."/>
        </authorList>
    </citation>
    <scope>NUCLEOTIDE SEQUENCE [LARGE SCALE GENOMIC DNA]</scope>
</reference>
<accession>A0A0G4B2D4</accession>
<dbReference type="EMBL" id="CP011213">
    <property type="protein sequence ID" value="AKM82019.1"/>
    <property type="molecule type" value="Genomic_DNA"/>
</dbReference>
<gene>
    <name evidence="1" type="ORF">UT28_C0001G0208</name>
</gene>
<proteinExistence type="predicted"/>
<dbReference type="Proteomes" id="UP000035648">
    <property type="component" value="Chromosome"/>
</dbReference>
<dbReference type="STRING" id="1618337.UT28_C0001G0208"/>
<dbReference type="KEGG" id="bbgw:UT28_C0001G0208"/>
<organism evidence="1 2">
    <name type="scientific">Berkelbacteria bacterium GW2011_GWE1_39_12</name>
    <dbReference type="NCBI Taxonomy" id="1618337"/>
    <lineage>
        <taxon>Bacteria</taxon>
        <taxon>Candidatus Berkelbacteria</taxon>
    </lineage>
</organism>
<evidence type="ECO:0000313" key="2">
    <source>
        <dbReference type="Proteomes" id="UP000035648"/>
    </source>
</evidence>
<evidence type="ECO:0000313" key="1">
    <source>
        <dbReference type="EMBL" id="AKM82019.1"/>
    </source>
</evidence>
<protein>
    <submittedName>
        <fullName evidence="1">Uncharacterized protein</fullName>
    </submittedName>
</protein>
<sequence>MKDKKKKRRYFPILRAVDIFHWISVGIFPFEQVGDSTIISLTAGKTVRQTWLHRTKGGRIIKKSYSRYLKKGIFLSPVWKRVHDWETQFYKENGIALDSIGIFFFRDHYSRLCYNRVNSLDAAQRQQGHIAEWYLTGTKFQVSEFTDMAAIIDKVTNIVAISEDRQIELTSLQLFLEHRLEGHRRRLQSFVDHSPFFQGKQTEMAKGAIGNSLLQIAADINQFNFRNAYPRLKVANRALKKAYGNMYAGHYDSAKVLILGAIKYMIYPDPTPG</sequence>